<accession>A0A2U8FGR7</accession>
<dbReference type="PROSITE" id="PS51257">
    <property type="entry name" value="PROKAR_LIPOPROTEIN"/>
    <property type="match status" value="1"/>
</dbReference>
<evidence type="ECO:0000313" key="4">
    <source>
        <dbReference type="Proteomes" id="UP000244920"/>
    </source>
</evidence>
<gene>
    <name evidence="3" type="ORF">DDU33_01035</name>
</gene>
<dbReference type="KEGG" id="apor:DDU33_01035"/>
<evidence type="ECO:0008006" key="5">
    <source>
        <dbReference type="Google" id="ProtNLM"/>
    </source>
</evidence>
<evidence type="ECO:0000313" key="3">
    <source>
        <dbReference type="EMBL" id="AWI50168.1"/>
    </source>
</evidence>
<protein>
    <recommendedName>
        <fullName evidence="5">Outer membrane antigenic lipoprotein B</fullName>
    </recommendedName>
</protein>
<proteinExistence type="predicted"/>
<dbReference type="Proteomes" id="UP000244920">
    <property type="component" value="Chromosome"/>
</dbReference>
<keyword evidence="4" id="KW-1185">Reference proteome</keyword>
<sequence>MKKIVSLFVLSSAFLTACSSSEQPKTDANELSPGVMQPVNGSGASEGSFGWESDIQSAPMPSTMK</sequence>
<keyword evidence="2" id="KW-0732">Signal</keyword>
<dbReference type="AlphaFoldDB" id="A0A2U8FGR7"/>
<feature type="region of interest" description="Disordered" evidence="1">
    <location>
        <begin position="19"/>
        <end position="65"/>
    </location>
</feature>
<organism evidence="3 4">
    <name type="scientific">Actinobacillus porcitonsillarum</name>
    <dbReference type="NCBI Taxonomy" id="189834"/>
    <lineage>
        <taxon>Bacteria</taxon>
        <taxon>Pseudomonadati</taxon>
        <taxon>Pseudomonadota</taxon>
        <taxon>Gammaproteobacteria</taxon>
        <taxon>Pasteurellales</taxon>
        <taxon>Pasteurellaceae</taxon>
        <taxon>Actinobacillus</taxon>
    </lineage>
</organism>
<feature type="compositionally biased region" description="Polar residues" evidence="1">
    <location>
        <begin position="54"/>
        <end position="65"/>
    </location>
</feature>
<dbReference type="RefSeq" id="WP_108922595.1">
    <property type="nucleotide sequence ID" value="NZ_CP029206.1"/>
</dbReference>
<reference evidence="4" key="1">
    <citation type="submission" date="2018-05" db="EMBL/GenBank/DDBJ databases">
        <title>Complete genome sequence of Actinobacillus porcitonsillarum reference strain 9953L55 (CCUG 46996).</title>
        <authorList>
            <person name="Dona V."/>
            <person name="Perreten V."/>
        </authorList>
    </citation>
    <scope>NUCLEOTIDE SEQUENCE [LARGE SCALE GENOMIC DNA]</scope>
    <source>
        <strain evidence="4">9953L55</strain>
    </source>
</reference>
<feature type="signal peptide" evidence="2">
    <location>
        <begin position="1"/>
        <end position="17"/>
    </location>
</feature>
<dbReference type="EMBL" id="CP029206">
    <property type="protein sequence ID" value="AWI50168.1"/>
    <property type="molecule type" value="Genomic_DNA"/>
</dbReference>
<feature type="chain" id="PRO_5016038116" description="Outer membrane antigenic lipoprotein B" evidence="2">
    <location>
        <begin position="18"/>
        <end position="65"/>
    </location>
</feature>
<evidence type="ECO:0000256" key="1">
    <source>
        <dbReference type="SAM" id="MobiDB-lite"/>
    </source>
</evidence>
<evidence type="ECO:0000256" key="2">
    <source>
        <dbReference type="SAM" id="SignalP"/>
    </source>
</evidence>
<name>A0A2U8FGR7_9PAST</name>